<gene>
    <name evidence="3" type="primary">ALOXE3_1</name>
    <name evidence="3" type="ORF">P7K49_010937</name>
</gene>
<evidence type="ECO:0000256" key="1">
    <source>
        <dbReference type="PROSITE-ProRule" id="PRU00152"/>
    </source>
</evidence>
<evidence type="ECO:0000313" key="4">
    <source>
        <dbReference type="Proteomes" id="UP001266305"/>
    </source>
</evidence>
<feature type="domain" description="PLAT" evidence="2">
    <location>
        <begin position="2"/>
        <end position="119"/>
    </location>
</feature>
<dbReference type="InterPro" id="IPR001024">
    <property type="entry name" value="PLAT/LH2_dom"/>
</dbReference>
<sequence length="157" mass="17654">MAVYRLCVTTGPYLKAGTLDNISVTLVGTCGESPKQRLDRMGRDFAPGSVQKYKVRCSAELGELLLLRVHKERYAFFRKDSWYCSRICVTEPDGTVSHFPCYQWIEGYCTMELRPGTVWMSPCEVLLGFLAEFVGPSLDAGLEILQSPELSDLQSQQ</sequence>
<dbReference type="CDD" id="cd01753">
    <property type="entry name" value="PLAT_LOX"/>
    <property type="match status" value="1"/>
</dbReference>
<organism evidence="3 4">
    <name type="scientific">Saguinus oedipus</name>
    <name type="common">Cotton-top tamarin</name>
    <name type="synonym">Oedipomidas oedipus</name>
    <dbReference type="NCBI Taxonomy" id="9490"/>
    <lineage>
        <taxon>Eukaryota</taxon>
        <taxon>Metazoa</taxon>
        <taxon>Chordata</taxon>
        <taxon>Craniata</taxon>
        <taxon>Vertebrata</taxon>
        <taxon>Euteleostomi</taxon>
        <taxon>Mammalia</taxon>
        <taxon>Eutheria</taxon>
        <taxon>Euarchontoglires</taxon>
        <taxon>Primates</taxon>
        <taxon>Haplorrhini</taxon>
        <taxon>Platyrrhini</taxon>
        <taxon>Cebidae</taxon>
        <taxon>Callitrichinae</taxon>
        <taxon>Saguinus</taxon>
    </lineage>
</organism>
<comment type="caution">
    <text evidence="1">Lacks conserved residue(s) required for the propagation of feature annotation.</text>
</comment>
<dbReference type="PROSITE" id="PS50095">
    <property type="entry name" value="PLAT"/>
    <property type="match status" value="1"/>
</dbReference>
<proteinExistence type="predicted"/>
<evidence type="ECO:0000259" key="2">
    <source>
        <dbReference type="PROSITE" id="PS50095"/>
    </source>
</evidence>
<dbReference type="SMART" id="SM00308">
    <property type="entry name" value="LH2"/>
    <property type="match status" value="1"/>
</dbReference>
<name>A0ABQ9VP86_SAGOE</name>
<keyword evidence="3" id="KW-0413">Isomerase</keyword>
<accession>A0ABQ9VP86</accession>
<keyword evidence="4" id="KW-1185">Reference proteome</keyword>
<evidence type="ECO:0000313" key="3">
    <source>
        <dbReference type="EMBL" id="KAK2111191.1"/>
    </source>
</evidence>
<dbReference type="GO" id="GO:0016853">
    <property type="term" value="F:isomerase activity"/>
    <property type="evidence" value="ECO:0007669"/>
    <property type="project" value="UniProtKB-KW"/>
</dbReference>
<dbReference type="Proteomes" id="UP001266305">
    <property type="component" value="Unassembled WGS sequence"/>
</dbReference>
<dbReference type="InterPro" id="IPR036392">
    <property type="entry name" value="PLAT/LH2_dom_sf"/>
</dbReference>
<dbReference type="Pfam" id="PF01477">
    <property type="entry name" value="PLAT"/>
    <property type="match status" value="1"/>
</dbReference>
<dbReference type="Gene3D" id="2.60.60.20">
    <property type="entry name" value="PLAT/LH2 domain"/>
    <property type="match status" value="1"/>
</dbReference>
<comment type="caution">
    <text evidence="3">The sequence shown here is derived from an EMBL/GenBank/DDBJ whole genome shotgun (WGS) entry which is preliminary data.</text>
</comment>
<dbReference type="EMBL" id="JASSZA010000005">
    <property type="protein sequence ID" value="KAK2111191.1"/>
    <property type="molecule type" value="Genomic_DNA"/>
</dbReference>
<dbReference type="SUPFAM" id="SSF49723">
    <property type="entry name" value="Lipase/lipooxygenase domain (PLAT/LH2 domain)"/>
    <property type="match status" value="1"/>
</dbReference>
<dbReference type="InterPro" id="IPR042062">
    <property type="entry name" value="PLAT_LOX_verte"/>
</dbReference>
<protein>
    <submittedName>
        <fullName evidence="3">Hydroperoxide isomerase aloxe3</fullName>
    </submittedName>
</protein>
<reference evidence="3 4" key="1">
    <citation type="submission" date="2023-05" db="EMBL/GenBank/DDBJ databases">
        <title>B98-5 Cell Line De Novo Hybrid Assembly: An Optical Mapping Approach.</title>
        <authorList>
            <person name="Kananen K."/>
            <person name="Auerbach J.A."/>
            <person name="Kautto E."/>
            <person name="Blachly J.S."/>
        </authorList>
    </citation>
    <scope>NUCLEOTIDE SEQUENCE [LARGE SCALE GENOMIC DNA]</scope>
    <source>
        <strain evidence="3">B95-8</strain>
        <tissue evidence="3">Cell line</tissue>
    </source>
</reference>